<feature type="transmembrane region" description="Helical" evidence="1">
    <location>
        <begin position="20"/>
        <end position="39"/>
    </location>
</feature>
<evidence type="ECO:0000256" key="1">
    <source>
        <dbReference type="SAM" id="Phobius"/>
    </source>
</evidence>
<keyword evidence="1" id="KW-0812">Transmembrane</keyword>
<dbReference type="EMBL" id="JBHLVZ010000081">
    <property type="protein sequence ID" value="MFC0388177.1"/>
    <property type="molecule type" value="Genomic_DNA"/>
</dbReference>
<accession>A0ABV6IXZ5</accession>
<proteinExistence type="predicted"/>
<evidence type="ECO:0000313" key="2">
    <source>
        <dbReference type="EMBL" id="MFC0388177.1"/>
    </source>
</evidence>
<reference evidence="2 3" key="1">
    <citation type="submission" date="2024-09" db="EMBL/GenBank/DDBJ databases">
        <authorList>
            <person name="Sun Q."/>
            <person name="Mori K."/>
        </authorList>
    </citation>
    <scope>NUCLEOTIDE SEQUENCE [LARGE SCALE GENOMIC DNA]</scope>
    <source>
        <strain evidence="2 3">CCM 7468</strain>
    </source>
</reference>
<protein>
    <submittedName>
        <fullName evidence="2">Uncharacterized protein</fullName>
    </submittedName>
</protein>
<sequence length="68" mass="6792">MSALRTAWDELVGLFVDDGALAGLLVLWCAAVGGLVLVAHPAPAVAGALLAVGCVVALLASVLRAARR</sequence>
<keyword evidence="1" id="KW-1133">Transmembrane helix</keyword>
<comment type="caution">
    <text evidence="2">The sequence shown here is derived from an EMBL/GenBank/DDBJ whole genome shotgun (WGS) entry which is preliminary data.</text>
</comment>
<dbReference type="RefSeq" id="WP_377054339.1">
    <property type="nucleotide sequence ID" value="NZ_JBHLVZ010000081.1"/>
</dbReference>
<organism evidence="2 3">
    <name type="scientific">Muricoccus vinaceus</name>
    <dbReference type="NCBI Taxonomy" id="424704"/>
    <lineage>
        <taxon>Bacteria</taxon>
        <taxon>Pseudomonadati</taxon>
        <taxon>Pseudomonadota</taxon>
        <taxon>Alphaproteobacteria</taxon>
        <taxon>Acetobacterales</taxon>
        <taxon>Roseomonadaceae</taxon>
        <taxon>Muricoccus</taxon>
    </lineage>
</organism>
<evidence type="ECO:0000313" key="3">
    <source>
        <dbReference type="Proteomes" id="UP001589789"/>
    </source>
</evidence>
<dbReference type="Proteomes" id="UP001589789">
    <property type="component" value="Unassembled WGS sequence"/>
</dbReference>
<feature type="transmembrane region" description="Helical" evidence="1">
    <location>
        <begin position="45"/>
        <end position="66"/>
    </location>
</feature>
<name>A0ABV6IXZ5_9PROT</name>
<keyword evidence="3" id="KW-1185">Reference proteome</keyword>
<gene>
    <name evidence="2" type="ORF">ACFFIC_21945</name>
</gene>
<keyword evidence="1" id="KW-0472">Membrane</keyword>